<dbReference type="InterPro" id="IPR050832">
    <property type="entry name" value="Bact_Acetyltransf"/>
</dbReference>
<gene>
    <name evidence="4" type="ORF">UM93_00365</name>
</gene>
<dbReference type="PATRIC" id="fig|1618207.4.peg.77"/>
<keyword evidence="5" id="KW-1185">Reference proteome</keyword>
<dbReference type="GO" id="GO:0016747">
    <property type="term" value="F:acyltransferase activity, transferring groups other than amino-acyl groups"/>
    <property type="evidence" value="ECO:0007669"/>
    <property type="project" value="InterPro"/>
</dbReference>
<accession>A0A0D4C241</accession>
<keyword evidence="2" id="KW-0012">Acyltransferase</keyword>
<dbReference type="PROSITE" id="PS51186">
    <property type="entry name" value="GNAT"/>
    <property type="match status" value="1"/>
</dbReference>
<sequence>MFSVGDVSFRRAVVNDLPGILELLITDQIGASRDGGDLAPYLRAFDLIDADPSQLLLVGVQKSDLVATLQLSFIPGLARRGSLRSQIEAVRVADSLRGSGVGSQMIEWAIAESRRRGCSLVQLTTDKQRVDAHRFYQRLGFEASHEGMKLLL</sequence>
<dbReference type="InterPro" id="IPR016181">
    <property type="entry name" value="Acyl_CoA_acyltransferase"/>
</dbReference>
<dbReference type="SUPFAM" id="SSF55729">
    <property type="entry name" value="Acyl-CoA N-acyltransferases (Nat)"/>
    <property type="match status" value="1"/>
</dbReference>
<organism evidence="4 5">
    <name type="scientific">Psychromicrobium lacuslunae</name>
    <dbReference type="NCBI Taxonomy" id="1618207"/>
    <lineage>
        <taxon>Bacteria</taxon>
        <taxon>Bacillati</taxon>
        <taxon>Actinomycetota</taxon>
        <taxon>Actinomycetes</taxon>
        <taxon>Micrococcales</taxon>
        <taxon>Micrococcaceae</taxon>
        <taxon>Psychromicrobium</taxon>
    </lineage>
</organism>
<dbReference type="Pfam" id="PF00583">
    <property type="entry name" value="Acetyltransf_1"/>
    <property type="match status" value="1"/>
</dbReference>
<dbReference type="CDD" id="cd04301">
    <property type="entry name" value="NAT_SF"/>
    <property type="match status" value="1"/>
</dbReference>
<dbReference type="PANTHER" id="PTHR43877:SF2">
    <property type="entry name" value="AMINOALKYLPHOSPHONATE N-ACETYLTRANSFERASE-RELATED"/>
    <property type="match status" value="1"/>
</dbReference>
<keyword evidence="1 4" id="KW-0808">Transferase</keyword>
<dbReference type="HOGENOM" id="CLU_013985_34_6_11"/>
<proteinExistence type="predicted"/>
<dbReference type="KEGG" id="ari:UM93_00365"/>
<dbReference type="EMBL" id="CP011005">
    <property type="protein sequence ID" value="AJT42742.1"/>
    <property type="molecule type" value="Genomic_DNA"/>
</dbReference>
<dbReference type="AlphaFoldDB" id="A0A0D4C241"/>
<evidence type="ECO:0000256" key="2">
    <source>
        <dbReference type="ARBA" id="ARBA00023315"/>
    </source>
</evidence>
<reference evidence="4 5" key="1">
    <citation type="journal article" date="2015" name="Genome Announc.">
        <title>Complete Genome Sequencing of Protease-Producing Novel Arthrobacter sp. Strain IHBB 11108 Using PacBio Single-Molecule Real-Time Sequencing Technology.</title>
        <authorList>
            <person name="Kiran S."/>
            <person name="Swarnkar M.K."/>
            <person name="Pal M."/>
            <person name="Thakur R."/>
            <person name="Tewari R."/>
            <person name="Singh A.K."/>
            <person name="Gulati A."/>
        </authorList>
    </citation>
    <scope>NUCLEOTIDE SEQUENCE [LARGE SCALE GENOMIC DNA]</scope>
    <source>
        <strain evidence="4 5">IHBB 11108</strain>
    </source>
</reference>
<evidence type="ECO:0000313" key="5">
    <source>
        <dbReference type="Proteomes" id="UP000061839"/>
    </source>
</evidence>
<evidence type="ECO:0000313" key="4">
    <source>
        <dbReference type="EMBL" id="AJT42742.1"/>
    </source>
</evidence>
<dbReference type="Gene3D" id="3.40.630.30">
    <property type="match status" value="1"/>
</dbReference>
<dbReference type="Proteomes" id="UP000061839">
    <property type="component" value="Chromosome"/>
</dbReference>
<dbReference type="InterPro" id="IPR000182">
    <property type="entry name" value="GNAT_dom"/>
</dbReference>
<evidence type="ECO:0000259" key="3">
    <source>
        <dbReference type="PROSITE" id="PS51186"/>
    </source>
</evidence>
<dbReference type="PANTHER" id="PTHR43877">
    <property type="entry name" value="AMINOALKYLPHOSPHONATE N-ACETYLTRANSFERASE-RELATED-RELATED"/>
    <property type="match status" value="1"/>
</dbReference>
<name>A0A0D4C241_9MICC</name>
<feature type="domain" description="N-acetyltransferase" evidence="3">
    <location>
        <begin position="7"/>
        <end position="152"/>
    </location>
</feature>
<dbReference type="STRING" id="1618207.UM93_00365"/>
<evidence type="ECO:0000256" key="1">
    <source>
        <dbReference type="ARBA" id="ARBA00022679"/>
    </source>
</evidence>
<protein>
    <submittedName>
        <fullName evidence="4">GNAT family acetyltransferase</fullName>
    </submittedName>
</protein>